<evidence type="ECO:0000259" key="3">
    <source>
        <dbReference type="Pfam" id="PF14226"/>
    </source>
</evidence>
<evidence type="ECO:0000259" key="2">
    <source>
        <dbReference type="Pfam" id="PF03171"/>
    </source>
</evidence>
<evidence type="ECO:0000256" key="1">
    <source>
        <dbReference type="SAM" id="Phobius"/>
    </source>
</evidence>
<keyword evidence="5" id="KW-1185">Reference proteome</keyword>
<feature type="transmembrane region" description="Helical" evidence="1">
    <location>
        <begin position="498"/>
        <end position="521"/>
    </location>
</feature>
<feature type="domain" description="Non-haem dioxygenase N-terminal" evidence="3">
    <location>
        <begin position="31"/>
        <end position="121"/>
    </location>
</feature>
<protein>
    <recommendedName>
        <fullName evidence="6">Fe2OG dioxygenase domain-containing protein</fullName>
    </recommendedName>
</protein>
<dbReference type="Pfam" id="PF14226">
    <property type="entry name" value="DIOX_N"/>
    <property type="match status" value="1"/>
</dbReference>
<dbReference type="InterPro" id="IPR027443">
    <property type="entry name" value="IPNS-like_sf"/>
</dbReference>
<organism evidence="4 5">
    <name type="scientific">Lophiotrema nucula</name>
    <dbReference type="NCBI Taxonomy" id="690887"/>
    <lineage>
        <taxon>Eukaryota</taxon>
        <taxon>Fungi</taxon>
        <taxon>Dikarya</taxon>
        <taxon>Ascomycota</taxon>
        <taxon>Pezizomycotina</taxon>
        <taxon>Dothideomycetes</taxon>
        <taxon>Pleosporomycetidae</taxon>
        <taxon>Pleosporales</taxon>
        <taxon>Lophiotremataceae</taxon>
        <taxon>Lophiotrema</taxon>
    </lineage>
</organism>
<dbReference type="InterPro" id="IPR026992">
    <property type="entry name" value="DIOX_N"/>
</dbReference>
<keyword evidence="1" id="KW-1133">Transmembrane helix</keyword>
<dbReference type="EMBL" id="ML977318">
    <property type="protein sequence ID" value="KAF2118019.1"/>
    <property type="molecule type" value="Genomic_DNA"/>
</dbReference>
<name>A0A6A5ZEU4_9PLEO</name>
<dbReference type="AlphaFoldDB" id="A0A6A5ZEU4"/>
<feature type="transmembrane region" description="Helical" evidence="1">
    <location>
        <begin position="457"/>
        <end position="478"/>
    </location>
</feature>
<dbReference type="Pfam" id="PF03171">
    <property type="entry name" value="2OG-FeII_Oxy"/>
    <property type="match status" value="1"/>
</dbReference>
<reference evidence="4" key="1">
    <citation type="journal article" date="2020" name="Stud. Mycol.">
        <title>101 Dothideomycetes genomes: a test case for predicting lifestyles and emergence of pathogens.</title>
        <authorList>
            <person name="Haridas S."/>
            <person name="Albert R."/>
            <person name="Binder M."/>
            <person name="Bloem J."/>
            <person name="Labutti K."/>
            <person name="Salamov A."/>
            <person name="Andreopoulos B."/>
            <person name="Baker S."/>
            <person name="Barry K."/>
            <person name="Bills G."/>
            <person name="Bluhm B."/>
            <person name="Cannon C."/>
            <person name="Castanera R."/>
            <person name="Culley D."/>
            <person name="Daum C."/>
            <person name="Ezra D."/>
            <person name="Gonzalez J."/>
            <person name="Henrissat B."/>
            <person name="Kuo A."/>
            <person name="Liang C."/>
            <person name="Lipzen A."/>
            <person name="Lutzoni F."/>
            <person name="Magnuson J."/>
            <person name="Mondo S."/>
            <person name="Nolan M."/>
            <person name="Ohm R."/>
            <person name="Pangilinan J."/>
            <person name="Park H.-J."/>
            <person name="Ramirez L."/>
            <person name="Alfaro M."/>
            <person name="Sun H."/>
            <person name="Tritt A."/>
            <person name="Yoshinaga Y."/>
            <person name="Zwiers L.-H."/>
            <person name="Turgeon B."/>
            <person name="Goodwin S."/>
            <person name="Spatafora J."/>
            <person name="Crous P."/>
            <person name="Grigoriev I."/>
        </authorList>
    </citation>
    <scope>NUCLEOTIDE SEQUENCE</scope>
    <source>
        <strain evidence="4">CBS 627.86</strain>
    </source>
</reference>
<feature type="domain" description="Isopenicillin N synthase-like Fe(2+) 2OG dioxygenase" evidence="2">
    <location>
        <begin position="210"/>
        <end position="304"/>
    </location>
</feature>
<proteinExistence type="predicted"/>
<dbReference type="Gene3D" id="2.60.120.330">
    <property type="entry name" value="B-lactam Antibiotic, Isopenicillin N Synthase, Chain"/>
    <property type="match status" value="1"/>
</dbReference>
<dbReference type="SUPFAM" id="SSF51197">
    <property type="entry name" value="Clavaminate synthase-like"/>
    <property type="match status" value="1"/>
</dbReference>
<feature type="transmembrane region" description="Helical" evidence="1">
    <location>
        <begin position="416"/>
        <end position="437"/>
    </location>
</feature>
<dbReference type="OrthoDB" id="406156at2759"/>
<evidence type="ECO:0008006" key="6">
    <source>
        <dbReference type="Google" id="ProtNLM"/>
    </source>
</evidence>
<evidence type="ECO:0000313" key="4">
    <source>
        <dbReference type="EMBL" id="KAF2118019.1"/>
    </source>
</evidence>
<dbReference type="PANTHER" id="PTHR38848:SF3">
    <property type="entry name" value="G-PROTEIN COUPLED RECEPTORS FAMILY 3 PROFILE DOMAIN-CONTAINING PROTEIN"/>
    <property type="match status" value="1"/>
</dbReference>
<dbReference type="Proteomes" id="UP000799770">
    <property type="component" value="Unassembled WGS sequence"/>
</dbReference>
<keyword evidence="1" id="KW-0472">Membrane</keyword>
<accession>A0A6A5ZEU4</accession>
<sequence length="562" mass="62863">MASTTSAPIPPKYQDVPPTTADLDYADLITLDLSLFDAPDGKQKLADQLKTAISTTGFFYVTNFGIAPEKVDEQFNIAQELFSMQHEEKMQFRVGEGGRGFFGYKPKGARKAQFGLSDNLELYDDQKYNGASADLPRPSALEKNKDACKEFGRHMHFFVLYRVMYICGLVMELPDPEALWKLHRYEEPSQCHLRYMLYHPRTSAELAIMKENKLEENVYGHTDFGSLTLLMRQPVAGLQARIEDGSGEKKWKWVRPVENSLTVNVADTLSFLTGGYLKSTIHRVVLPPEDQRHVPRYGVIYFSGPDDSTLLRPIESPVLKRVMGEKAREGEDVGLQGRELPPDTMTAGEWVRVRFGSIDKNYQTNRDNAVEVGSRKVAAYANDAFRKFSFTSIIIFITSATVVETGQGLSTQILCYSAAIICLVFYTGNKLAIYVFLLERARVLRAPFTSRLKDWIWVAGIIVIVGDFGTIAIIGYISPVVDLSTIDGRCRIGLPPQVSFPLMSFDVGVNFALTGVFIYLLKPVLASSQKWSFAGIRSARVAYTSSGRGSLRRMPDAPVTQQ</sequence>
<evidence type="ECO:0000313" key="5">
    <source>
        <dbReference type="Proteomes" id="UP000799770"/>
    </source>
</evidence>
<dbReference type="PANTHER" id="PTHR38848">
    <property type="entry name" value="G-PROTEIN COUPLED RECEPTORS FAMILY 3 PROFILE DOMAIN-CONTAINING PROTEIN"/>
    <property type="match status" value="1"/>
</dbReference>
<keyword evidence="1" id="KW-0812">Transmembrane</keyword>
<dbReference type="InterPro" id="IPR044861">
    <property type="entry name" value="IPNS-like_FE2OG_OXY"/>
</dbReference>
<gene>
    <name evidence="4" type="ORF">BDV96DRAFT_644350</name>
</gene>